<gene>
    <name evidence="2" type="ORF">SAMN04488523_10224</name>
</gene>
<keyword evidence="3" id="KW-1185">Reference proteome</keyword>
<organism evidence="2 3">
    <name type="scientific">Sulfitobacter brevis</name>
    <dbReference type="NCBI Taxonomy" id="74348"/>
    <lineage>
        <taxon>Bacteria</taxon>
        <taxon>Pseudomonadati</taxon>
        <taxon>Pseudomonadota</taxon>
        <taxon>Alphaproteobacteria</taxon>
        <taxon>Rhodobacterales</taxon>
        <taxon>Roseobacteraceae</taxon>
        <taxon>Sulfitobacter</taxon>
    </lineage>
</organism>
<protein>
    <submittedName>
        <fullName evidence="2">Uncharacterized protein</fullName>
    </submittedName>
</protein>
<evidence type="ECO:0000313" key="3">
    <source>
        <dbReference type="Proteomes" id="UP000198977"/>
    </source>
</evidence>
<reference evidence="2 3" key="1">
    <citation type="submission" date="2016-10" db="EMBL/GenBank/DDBJ databases">
        <authorList>
            <person name="de Groot N.N."/>
        </authorList>
    </citation>
    <scope>NUCLEOTIDE SEQUENCE [LARGE SCALE GENOMIC DNA]</scope>
    <source>
        <strain evidence="2 3">DSM 11443</strain>
    </source>
</reference>
<evidence type="ECO:0000313" key="2">
    <source>
        <dbReference type="EMBL" id="SFD67274.1"/>
    </source>
</evidence>
<dbReference type="EMBL" id="FOMW01000002">
    <property type="protein sequence ID" value="SFD67274.1"/>
    <property type="molecule type" value="Genomic_DNA"/>
</dbReference>
<name>A0A1I1U9B6_9RHOB</name>
<feature type="region of interest" description="Disordered" evidence="1">
    <location>
        <begin position="1"/>
        <end position="27"/>
    </location>
</feature>
<evidence type="ECO:0000256" key="1">
    <source>
        <dbReference type="SAM" id="MobiDB-lite"/>
    </source>
</evidence>
<dbReference type="AlphaFoldDB" id="A0A1I1U9B6"/>
<sequence>MAQVDMVDDAMAGECTPESQKNAKDHTADKCCNGICISAVLETTLQAGARPEARGKYMLLHAQTRSIELGSFLRPPQYLI</sequence>
<accession>A0A1I1U9B6</accession>
<proteinExistence type="predicted"/>
<dbReference type="Proteomes" id="UP000198977">
    <property type="component" value="Unassembled WGS sequence"/>
</dbReference>
<dbReference type="STRING" id="74348.SAMN04488523_10224"/>